<proteinExistence type="predicted"/>
<keyword evidence="2" id="KW-1185">Reference proteome</keyword>
<dbReference type="RefSeq" id="WP_275683615.1">
    <property type="nucleotide sequence ID" value="NZ_JAJLJH010000005.1"/>
</dbReference>
<dbReference type="EMBL" id="JAJLJH010000005">
    <property type="protein sequence ID" value="MCK9687573.1"/>
    <property type="molecule type" value="Genomic_DNA"/>
</dbReference>
<gene>
    <name evidence="1" type="ORF">LPC04_17860</name>
</gene>
<dbReference type="Proteomes" id="UP001139353">
    <property type="component" value="Unassembled WGS sequence"/>
</dbReference>
<name>A0A9X2C0B6_9BURK</name>
<evidence type="ECO:0000313" key="1">
    <source>
        <dbReference type="EMBL" id="MCK9687573.1"/>
    </source>
</evidence>
<evidence type="ECO:0000313" key="2">
    <source>
        <dbReference type="Proteomes" id="UP001139353"/>
    </source>
</evidence>
<dbReference type="AlphaFoldDB" id="A0A9X2C0B6"/>
<accession>A0A9X2C0B6</accession>
<protein>
    <submittedName>
        <fullName evidence="1">Uncharacterized protein</fullName>
    </submittedName>
</protein>
<sequence length="102" mass="11317">MNAAAAVYIANANHAAHDWARSQAARTMVRAAMNSNAVVYRRTWPSQEAIDLLSDAEYDPKLTCNGWLDSTLDLRDGLSVVEVFAPIDEPAALQEFALLRRR</sequence>
<organism evidence="1 2">
    <name type="scientific">Scleromatobacter humisilvae</name>
    <dbReference type="NCBI Taxonomy" id="2897159"/>
    <lineage>
        <taxon>Bacteria</taxon>
        <taxon>Pseudomonadati</taxon>
        <taxon>Pseudomonadota</taxon>
        <taxon>Betaproteobacteria</taxon>
        <taxon>Burkholderiales</taxon>
        <taxon>Sphaerotilaceae</taxon>
        <taxon>Scleromatobacter</taxon>
    </lineage>
</organism>
<reference evidence="1" key="1">
    <citation type="submission" date="2021-11" db="EMBL/GenBank/DDBJ databases">
        <title>BS-T2-15 a new species belonging to the Comamonadaceae family isolated from the soil of a French oak forest.</title>
        <authorList>
            <person name="Mieszkin S."/>
            <person name="Alain K."/>
        </authorList>
    </citation>
    <scope>NUCLEOTIDE SEQUENCE</scope>
    <source>
        <strain evidence="1">BS-T2-15</strain>
    </source>
</reference>
<comment type="caution">
    <text evidence="1">The sequence shown here is derived from an EMBL/GenBank/DDBJ whole genome shotgun (WGS) entry which is preliminary data.</text>
</comment>